<accession>A0A7W6WDA8</accession>
<protein>
    <submittedName>
        <fullName evidence="1">Uncharacterized protein</fullName>
    </submittedName>
</protein>
<name>A0A7W6WDA8_9HYPH</name>
<organism evidence="1 2">
    <name type="scientific">Rhizobium mongolense</name>
    <dbReference type="NCBI Taxonomy" id="57676"/>
    <lineage>
        <taxon>Bacteria</taxon>
        <taxon>Pseudomonadati</taxon>
        <taxon>Pseudomonadota</taxon>
        <taxon>Alphaproteobacteria</taxon>
        <taxon>Hyphomicrobiales</taxon>
        <taxon>Rhizobiaceae</taxon>
        <taxon>Rhizobium/Agrobacterium group</taxon>
        <taxon>Rhizobium</taxon>
    </lineage>
</organism>
<evidence type="ECO:0000313" key="1">
    <source>
        <dbReference type="EMBL" id="MBB4274177.1"/>
    </source>
</evidence>
<dbReference type="RefSeq" id="WP_183924668.1">
    <property type="nucleotide sequence ID" value="NZ_JACIGM010000003.1"/>
</dbReference>
<dbReference type="Proteomes" id="UP000533641">
    <property type="component" value="Unassembled WGS sequence"/>
</dbReference>
<dbReference type="AlphaFoldDB" id="A0A7W6WDA8"/>
<evidence type="ECO:0000313" key="2">
    <source>
        <dbReference type="Proteomes" id="UP000533641"/>
    </source>
</evidence>
<reference evidence="1 2" key="1">
    <citation type="submission" date="2020-08" db="EMBL/GenBank/DDBJ databases">
        <title>Genomic Encyclopedia of Type Strains, Phase IV (KMG-V): Genome sequencing to study the core and pangenomes of soil and plant-associated prokaryotes.</title>
        <authorList>
            <person name="Whitman W."/>
        </authorList>
    </citation>
    <scope>NUCLEOTIDE SEQUENCE [LARGE SCALE GENOMIC DNA]</scope>
    <source>
        <strain evidence="1 2">SEMIA 402</strain>
    </source>
</reference>
<proteinExistence type="predicted"/>
<dbReference type="EMBL" id="JACIGM010000003">
    <property type="protein sequence ID" value="MBB4274177.1"/>
    <property type="molecule type" value="Genomic_DNA"/>
</dbReference>
<comment type="caution">
    <text evidence="1">The sequence shown here is derived from an EMBL/GenBank/DDBJ whole genome shotgun (WGS) entry which is preliminary data.</text>
</comment>
<sequence length="140" mass="16321">MYGWLLNYVKDEERRVIVGKWAMCLAAPHVSGSFRDFCRSTGRVRRTEERWLQNEFTRISSALIKFPRSLQEPDWARVSPMMPNSGSDLDKVRTPVAKHDLHLLMDGAKPVYDPLSPELAELVKRLEKANRRRERKRQAA</sequence>
<gene>
    <name evidence="1" type="ORF">GGE12_001932</name>
</gene>